<dbReference type="EMBL" id="JAGDFL010000346">
    <property type="protein sequence ID" value="KAG7392030.1"/>
    <property type="molecule type" value="Genomic_DNA"/>
</dbReference>
<keyword evidence="9" id="KW-0472">Membrane</keyword>
<evidence type="ECO:0000256" key="2">
    <source>
        <dbReference type="ARBA" id="ARBA00004606"/>
    </source>
</evidence>
<keyword evidence="6" id="KW-0735">Signal-anchor</keyword>
<keyword evidence="5" id="KW-0812">Transmembrane</keyword>
<evidence type="ECO:0000256" key="3">
    <source>
        <dbReference type="ARBA" id="ARBA00009105"/>
    </source>
</evidence>
<evidence type="ECO:0000256" key="9">
    <source>
        <dbReference type="ARBA" id="ARBA00023136"/>
    </source>
</evidence>
<dbReference type="InterPro" id="IPR022751">
    <property type="entry name" value="Alpha_mannosyltransferase"/>
</dbReference>
<evidence type="ECO:0000313" key="11">
    <source>
        <dbReference type="EMBL" id="KAG7392030.1"/>
    </source>
</evidence>
<comment type="similarity">
    <text evidence="3">Belongs to the MNN1/MNT family.</text>
</comment>
<sequence>MRRHCSGLKGGTRFRCSDAPQFVNFRVDAHAIVERALASGYSLPNVDGDGGAPRDGIVMVVYPKLLASAYASIRVLRNVLQCRLPIEIWFHVDEIGADYALLAPLQQLAISVGGISFHQIYNPRAKGFLSKVFAIYNSYFDRVLFLDADNVPVRNPKFLFDSPEFEANGAVFWPDFWQPRRTLFNLHAKSMLWELLDMPFVDTFEQESGQLLVDRARHAAPLELVYFYAFHEPNMFEKLQLVYGDKDLFRLAWMKLKASFHMMDALPALAGRAVNGSFCGMTMVQHDANGEVLFLHRNQHKLSGEQEYHLMNVDEKKVNVSVSEALGAPQSDEYPDPVIWTHLMTYRDGVSSKFYLIDAYRAPPEFPQWQPCYGRRYLNRARHFDVEEFANLSFSGIETNIRRYAMEAAQLRHAQDIARKEVLPANVTNDDHYSRGSDLEMSS</sequence>
<protein>
    <submittedName>
        <fullName evidence="11">Uncharacterized protein</fullName>
    </submittedName>
</protein>
<keyword evidence="12" id="KW-1185">Reference proteome</keyword>
<dbReference type="PANTHER" id="PTHR31646">
    <property type="entry name" value="ALPHA-1,2-MANNOSYLTRANSFERASE MNN2"/>
    <property type="match status" value="1"/>
</dbReference>
<evidence type="ECO:0000256" key="6">
    <source>
        <dbReference type="ARBA" id="ARBA00022968"/>
    </source>
</evidence>
<evidence type="ECO:0000256" key="1">
    <source>
        <dbReference type="ARBA" id="ARBA00004394"/>
    </source>
</evidence>
<dbReference type="GO" id="GO:0046354">
    <property type="term" value="P:mannan biosynthetic process"/>
    <property type="evidence" value="ECO:0007669"/>
    <property type="project" value="TreeGrafter"/>
</dbReference>
<evidence type="ECO:0000256" key="7">
    <source>
        <dbReference type="ARBA" id="ARBA00022989"/>
    </source>
</evidence>
<evidence type="ECO:0000313" key="12">
    <source>
        <dbReference type="Proteomes" id="UP000693981"/>
    </source>
</evidence>
<dbReference type="OrthoDB" id="430354at2759"/>
<evidence type="ECO:0000256" key="5">
    <source>
        <dbReference type="ARBA" id="ARBA00022692"/>
    </source>
</evidence>
<evidence type="ECO:0000256" key="4">
    <source>
        <dbReference type="ARBA" id="ARBA00022679"/>
    </source>
</evidence>
<keyword evidence="7" id="KW-1133">Transmembrane helix</keyword>
<comment type="caution">
    <text evidence="11">The sequence shown here is derived from an EMBL/GenBank/DDBJ whole genome shotgun (WGS) entry which is preliminary data.</text>
</comment>
<evidence type="ECO:0000256" key="8">
    <source>
        <dbReference type="ARBA" id="ARBA00023034"/>
    </source>
</evidence>
<reference evidence="11" key="1">
    <citation type="submission" date="2021-02" db="EMBL/GenBank/DDBJ databases">
        <authorList>
            <person name="Palmer J.M."/>
        </authorList>
    </citation>
    <scope>NUCLEOTIDE SEQUENCE</scope>
    <source>
        <strain evidence="11">SCRP23</strain>
    </source>
</reference>
<keyword evidence="8" id="KW-0333">Golgi apparatus</keyword>
<dbReference type="Pfam" id="PF11051">
    <property type="entry name" value="Mannosyl_trans3"/>
    <property type="match status" value="1"/>
</dbReference>
<gene>
    <name evidence="11" type="ORF">PHYBOEH_006506</name>
</gene>
<dbReference type="GO" id="GO:0000139">
    <property type="term" value="C:Golgi membrane"/>
    <property type="evidence" value="ECO:0007669"/>
    <property type="project" value="UniProtKB-SubCell"/>
</dbReference>
<name>A0A8T1WJ06_9STRA</name>
<dbReference type="PANTHER" id="PTHR31646:SF1">
    <property type="entry name" value="ALPHA-1,2-MANNOSYLTRANSFERASE MNN2"/>
    <property type="match status" value="1"/>
</dbReference>
<dbReference type="GO" id="GO:0000026">
    <property type="term" value="F:alpha-1,2-mannosyltransferase activity"/>
    <property type="evidence" value="ECO:0007669"/>
    <property type="project" value="TreeGrafter"/>
</dbReference>
<evidence type="ECO:0000256" key="10">
    <source>
        <dbReference type="ARBA" id="ARBA00037847"/>
    </source>
</evidence>
<accession>A0A8T1WJ06</accession>
<dbReference type="Proteomes" id="UP000693981">
    <property type="component" value="Unassembled WGS sequence"/>
</dbReference>
<comment type="subcellular location">
    <subcellularLocation>
        <location evidence="10">Endomembrane system</location>
        <topology evidence="10">Single-pass membrane protein</topology>
    </subcellularLocation>
    <subcellularLocation>
        <location evidence="1">Golgi apparatus membrane</location>
    </subcellularLocation>
    <subcellularLocation>
        <location evidence="2">Membrane</location>
        <topology evidence="2">Single-pass type II membrane protein</topology>
    </subcellularLocation>
</comment>
<organism evidence="11 12">
    <name type="scientific">Phytophthora boehmeriae</name>
    <dbReference type="NCBI Taxonomy" id="109152"/>
    <lineage>
        <taxon>Eukaryota</taxon>
        <taxon>Sar</taxon>
        <taxon>Stramenopiles</taxon>
        <taxon>Oomycota</taxon>
        <taxon>Peronosporomycetes</taxon>
        <taxon>Peronosporales</taxon>
        <taxon>Peronosporaceae</taxon>
        <taxon>Phytophthora</taxon>
    </lineage>
</organism>
<dbReference type="AlphaFoldDB" id="A0A8T1WJ06"/>
<proteinExistence type="inferred from homology"/>
<keyword evidence="4" id="KW-0808">Transferase</keyword>